<organism evidence="2 3">
    <name type="scientific">Eruca vesicaria subsp. sativa</name>
    <name type="common">Garden rocket</name>
    <name type="synonym">Eruca sativa</name>
    <dbReference type="NCBI Taxonomy" id="29727"/>
    <lineage>
        <taxon>Eukaryota</taxon>
        <taxon>Viridiplantae</taxon>
        <taxon>Streptophyta</taxon>
        <taxon>Embryophyta</taxon>
        <taxon>Tracheophyta</taxon>
        <taxon>Spermatophyta</taxon>
        <taxon>Magnoliopsida</taxon>
        <taxon>eudicotyledons</taxon>
        <taxon>Gunneridae</taxon>
        <taxon>Pentapetalae</taxon>
        <taxon>rosids</taxon>
        <taxon>malvids</taxon>
        <taxon>Brassicales</taxon>
        <taxon>Brassicaceae</taxon>
        <taxon>Brassiceae</taxon>
        <taxon>Eruca</taxon>
    </lineage>
</organism>
<evidence type="ECO:0000259" key="1">
    <source>
        <dbReference type="SMART" id="SM01037"/>
    </source>
</evidence>
<comment type="caution">
    <text evidence="2">The sequence shown here is derived from an EMBL/GenBank/DDBJ whole genome shotgun (WGS) entry which is preliminary data.</text>
</comment>
<evidence type="ECO:0000313" key="2">
    <source>
        <dbReference type="EMBL" id="CAH8351848.1"/>
    </source>
</evidence>
<dbReference type="SMART" id="SM01037">
    <property type="entry name" value="Bet_v_1"/>
    <property type="match status" value="1"/>
</dbReference>
<feature type="domain" description="Bet v I/Major latex protein" evidence="1">
    <location>
        <begin position="9"/>
        <end position="159"/>
    </location>
</feature>
<dbReference type="InterPro" id="IPR000916">
    <property type="entry name" value="Bet_v_I/MLP"/>
</dbReference>
<dbReference type="InterPro" id="IPR023393">
    <property type="entry name" value="START-like_dom_sf"/>
</dbReference>
<accession>A0ABC8KAI9</accession>
<dbReference type="AlphaFoldDB" id="A0ABC8KAI9"/>
<name>A0ABC8KAI9_ERUVS</name>
<dbReference type="InterPro" id="IPR051761">
    <property type="entry name" value="MLP-like_ligand-binding"/>
</dbReference>
<proteinExistence type="predicted"/>
<sequence>MAQAMMKPSLQGELEVDVEIKAPPRKFYHMLTAPQDLTEATPDFLQGYSVKEGDVGRVGNLITWDYVLDGKPQVVTEKIEAMDPKNNMIQFREVEGDLMKEFTSLLFTMHVNPKQGGPGGVVKWHIAYERINENVAHPENLLQMCVKLSKDMDEMLLSKE</sequence>
<keyword evidence="3" id="KW-1185">Reference proteome</keyword>
<dbReference type="Pfam" id="PF00407">
    <property type="entry name" value="Bet_v_1"/>
    <property type="match status" value="1"/>
</dbReference>
<dbReference type="PANTHER" id="PTHR31907">
    <property type="entry name" value="MLP-LIKE PROTEIN 423"/>
    <property type="match status" value="1"/>
</dbReference>
<evidence type="ECO:0000313" key="3">
    <source>
        <dbReference type="Proteomes" id="UP001642260"/>
    </source>
</evidence>
<dbReference type="SUPFAM" id="SSF55961">
    <property type="entry name" value="Bet v1-like"/>
    <property type="match status" value="1"/>
</dbReference>
<gene>
    <name evidence="2" type="ORF">ERUC_LOCUS18378</name>
</gene>
<protein>
    <recommendedName>
        <fullName evidence="1">Bet v I/Major latex protein domain-containing protein</fullName>
    </recommendedName>
</protein>
<dbReference type="EMBL" id="CAKOAT010171821">
    <property type="protein sequence ID" value="CAH8351848.1"/>
    <property type="molecule type" value="Genomic_DNA"/>
</dbReference>
<dbReference type="Gene3D" id="3.30.530.20">
    <property type="match status" value="1"/>
</dbReference>
<reference evidence="2 3" key="1">
    <citation type="submission" date="2022-03" db="EMBL/GenBank/DDBJ databases">
        <authorList>
            <person name="Macdonald S."/>
            <person name="Ahmed S."/>
            <person name="Newling K."/>
        </authorList>
    </citation>
    <scope>NUCLEOTIDE SEQUENCE [LARGE SCALE GENOMIC DNA]</scope>
</reference>
<dbReference type="CDD" id="cd07816">
    <property type="entry name" value="Bet_v1-like"/>
    <property type="match status" value="1"/>
</dbReference>
<dbReference type="Proteomes" id="UP001642260">
    <property type="component" value="Unassembled WGS sequence"/>
</dbReference>